<reference evidence="6" key="1">
    <citation type="submission" date="2021-11" db="EMBL/GenBank/DDBJ databases">
        <title>Draft genome sequence of Alcaligenes endophyticus type strain CCUG 75668T.</title>
        <authorList>
            <person name="Salva-Serra F."/>
            <person name="Duran R.E."/>
            <person name="Seeger M."/>
            <person name="Moore E.R.B."/>
            <person name="Jaen-Luchoro D."/>
        </authorList>
    </citation>
    <scope>NUCLEOTIDE SEQUENCE</scope>
    <source>
        <strain evidence="6">CCUG 75668</strain>
    </source>
</reference>
<evidence type="ECO:0000256" key="3">
    <source>
        <dbReference type="ARBA" id="ARBA00023136"/>
    </source>
</evidence>
<organism evidence="6 7">
    <name type="scientific">Alcaligenes endophyticus</name>
    <dbReference type="NCBI Taxonomy" id="1929088"/>
    <lineage>
        <taxon>Bacteria</taxon>
        <taxon>Pseudomonadati</taxon>
        <taxon>Pseudomonadota</taxon>
        <taxon>Betaproteobacteria</taxon>
        <taxon>Burkholderiales</taxon>
        <taxon>Alcaligenaceae</taxon>
        <taxon>Alcaligenes</taxon>
    </lineage>
</organism>
<feature type="transmembrane region" description="Helical" evidence="4">
    <location>
        <begin position="108"/>
        <end position="133"/>
    </location>
</feature>
<proteinExistence type="predicted"/>
<evidence type="ECO:0000259" key="5">
    <source>
        <dbReference type="PROSITE" id="PS50850"/>
    </source>
</evidence>
<feature type="transmembrane region" description="Helical" evidence="4">
    <location>
        <begin position="321"/>
        <end position="338"/>
    </location>
</feature>
<dbReference type="PANTHER" id="PTHR43129:SF1">
    <property type="entry name" value="FOSMIDOMYCIN RESISTANCE PROTEIN"/>
    <property type="match status" value="1"/>
</dbReference>
<sequence length="417" mass="44186">MSDTSIPYALAGTQRQQDWRVITVVGIAHASSHFFQLLLPTLYIALNRQFGYDFVSLATLVTLFYLVSCIGQASSGFLVDRIGAVPVLKFGLACFVLAALLIASANSYWILVLAALIGGIGNAIFHPVDYYILNHRVSPQRLGHAFSAHGFTGNLGWALTPVFVTGLSSLFGWRVAVYAVAGLIALVLALVWGNAAYLRGTTASETNSNAEQSLASATILDTLKTLLSQSTLWGAFLFFAFATAAVAVVQNYTIPLLSQTYGVDELRAGTALSSYMLAAAGGMILGGFIASHNPRAELVVFISLVIAGIILAVLGTGWLSARWALVLVALAGLCSGVSSPSRDLLIRKATPKGATGTVYGLVYSGMDVGSSMSPLFFGLFIDAGWRQVPWFGAGLAYWVAAGLALYVAIVLRQRALK</sequence>
<accession>A0ABT8EI57</accession>
<evidence type="ECO:0000256" key="2">
    <source>
        <dbReference type="ARBA" id="ARBA00022989"/>
    </source>
</evidence>
<keyword evidence="3 4" id="KW-0472">Membrane</keyword>
<keyword evidence="2 4" id="KW-1133">Transmembrane helix</keyword>
<feature type="transmembrane region" description="Helical" evidence="4">
    <location>
        <begin position="298"/>
        <end position="315"/>
    </location>
</feature>
<feature type="domain" description="Major facilitator superfamily (MFS) profile" evidence="5">
    <location>
        <begin position="21"/>
        <end position="417"/>
    </location>
</feature>
<dbReference type="EMBL" id="JAJHNU010000001">
    <property type="protein sequence ID" value="MDN4120972.1"/>
    <property type="molecule type" value="Genomic_DNA"/>
</dbReference>
<dbReference type="PANTHER" id="PTHR43129">
    <property type="entry name" value="FOSMIDOMYCIN RESISTANCE PROTEIN"/>
    <property type="match status" value="1"/>
</dbReference>
<dbReference type="Gene3D" id="1.20.1250.20">
    <property type="entry name" value="MFS general substrate transporter like domains"/>
    <property type="match status" value="2"/>
</dbReference>
<feature type="transmembrane region" description="Helical" evidence="4">
    <location>
        <begin position="176"/>
        <end position="198"/>
    </location>
</feature>
<comment type="caution">
    <text evidence="6">The sequence shown here is derived from an EMBL/GenBank/DDBJ whole genome shotgun (WGS) entry which is preliminary data.</text>
</comment>
<dbReference type="Pfam" id="PF07690">
    <property type="entry name" value="MFS_1"/>
    <property type="match status" value="1"/>
</dbReference>
<evidence type="ECO:0000256" key="4">
    <source>
        <dbReference type="SAM" id="Phobius"/>
    </source>
</evidence>
<dbReference type="InterPro" id="IPR011701">
    <property type="entry name" value="MFS"/>
</dbReference>
<dbReference type="PROSITE" id="PS50850">
    <property type="entry name" value="MFS"/>
    <property type="match status" value="1"/>
</dbReference>
<gene>
    <name evidence="6" type="ORF">LMS43_06705</name>
</gene>
<feature type="transmembrane region" description="Helical" evidence="4">
    <location>
        <begin position="387"/>
        <end position="411"/>
    </location>
</feature>
<dbReference type="InterPro" id="IPR020846">
    <property type="entry name" value="MFS_dom"/>
</dbReference>
<evidence type="ECO:0000313" key="7">
    <source>
        <dbReference type="Proteomes" id="UP001168613"/>
    </source>
</evidence>
<feature type="transmembrane region" description="Helical" evidence="4">
    <location>
        <begin position="145"/>
        <end position="164"/>
    </location>
</feature>
<feature type="transmembrane region" description="Helical" evidence="4">
    <location>
        <begin position="358"/>
        <end position="381"/>
    </location>
</feature>
<name>A0ABT8EI57_9BURK</name>
<dbReference type="RefSeq" id="WP_266125133.1">
    <property type="nucleotide sequence ID" value="NZ_JAJHNU010000001.1"/>
</dbReference>
<dbReference type="InterPro" id="IPR036259">
    <property type="entry name" value="MFS_trans_sf"/>
</dbReference>
<feature type="transmembrane region" description="Helical" evidence="4">
    <location>
        <begin position="232"/>
        <end position="252"/>
    </location>
</feature>
<feature type="transmembrane region" description="Helical" evidence="4">
    <location>
        <begin position="272"/>
        <end position="291"/>
    </location>
</feature>
<feature type="transmembrane region" description="Helical" evidence="4">
    <location>
        <begin position="21"/>
        <end position="44"/>
    </location>
</feature>
<keyword evidence="1 4" id="KW-0812">Transmembrane</keyword>
<feature type="transmembrane region" description="Helical" evidence="4">
    <location>
        <begin position="50"/>
        <end position="70"/>
    </location>
</feature>
<evidence type="ECO:0000256" key="1">
    <source>
        <dbReference type="ARBA" id="ARBA00022692"/>
    </source>
</evidence>
<protein>
    <submittedName>
        <fullName evidence="6">MFS transporter</fullName>
    </submittedName>
</protein>
<feature type="transmembrane region" description="Helical" evidence="4">
    <location>
        <begin position="82"/>
        <end position="102"/>
    </location>
</feature>
<dbReference type="SUPFAM" id="SSF103473">
    <property type="entry name" value="MFS general substrate transporter"/>
    <property type="match status" value="1"/>
</dbReference>
<dbReference type="Proteomes" id="UP001168613">
    <property type="component" value="Unassembled WGS sequence"/>
</dbReference>
<evidence type="ECO:0000313" key="6">
    <source>
        <dbReference type="EMBL" id="MDN4120972.1"/>
    </source>
</evidence>
<keyword evidence="7" id="KW-1185">Reference proteome</keyword>